<proteinExistence type="predicted"/>
<reference evidence="1" key="1">
    <citation type="submission" date="2023-10" db="EMBL/GenBank/DDBJ databases">
        <authorList>
            <person name="Rodriguez Cubillos JULIANA M."/>
            <person name="De Vega J."/>
        </authorList>
    </citation>
    <scope>NUCLEOTIDE SEQUENCE</scope>
</reference>
<sequence length="257" mass="27567">MKKNSKPLQLVIKPLNDNVAKELGSCYSEFHSHPLLRHQMLEDIYIYGDVYLWGWKECVPSGFFFTDLITVAGKQSSSVAEQGSPQSPNTSSGSDSHHDNKKVGEEAGKRRKISFAKQESDSQTSGDDFFIVSPSLVNFGQGVKITSVAVGGRHTLALSDVGQVWGWDYGGEGQLGLDYRVKMVSSPHLIPCIESASGKYKSSFNQGSSAPVQCSNGPGSYVTEIACGGRHSALVTDAGVLLTFGCGVCMGRLVCCS</sequence>
<protein>
    <submittedName>
        <fullName evidence="1">Uncharacterized protein</fullName>
    </submittedName>
</protein>
<keyword evidence="2" id="KW-1185">Reference proteome</keyword>
<organism evidence="1 2">
    <name type="scientific">Trifolium pratense</name>
    <name type="common">Red clover</name>
    <dbReference type="NCBI Taxonomy" id="57577"/>
    <lineage>
        <taxon>Eukaryota</taxon>
        <taxon>Viridiplantae</taxon>
        <taxon>Streptophyta</taxon>
        <taxon>Embryophyta</taxon>
        <taxon>Tracheophyta</taxon>
        <taxon>Spermatophyta</taxon>
        <taxon>Magnoliopsida</taxon>
        <taxon>eudicotyledons</taxon>
        <taxon>Gunneridae</taxon>
        <taxon>Pentapetalae</taxon>
        <taxon>rosids</taxon>
        <taxon>fabids</taxon>
        <taxon>Fabales</taxon>
        <taxon>Fabaceae</taxon>
        <taxon>Papilionoideae</taxon>
        <taxon>50 kb inversion clade</taxon>
        <taxon>NPAAA clade</taxon>
        <taxon>Hologalegina</taxon>
        <taxon>IRL clade</taxon>
        <taxon>Trifolieae</taxon>
        <taxon>Trifolium</taxon>
    </lineage>
</organism>
<name>A0ACB0IYC5_TRIPR</name>
<evidence type="ECO:0000313" key="1">
    <source>
        <dbReference type="EMBL" id="CAJ2637649.1"/>
    </source>
</evidence>
<comment type="caution">
    <text evidence="1">The sequence shown here is derived from an EMBL/GenBank/DDBJ whole genome shotgun (WGS) entry which is preliminary data.</text>
</comment>
<evidence type="ECO:0000313" key="2">
    <source>
        <dbReference type="Proteomes" id="UP001177021"/>
    </source>
</evidence>
<dbReference type="EMBL" id="CASHSV030000013">
    <property type="protein sequence ID" value="CAJ2637649.1"/>
    <property type="molecule type" value="Genomic_DNA"/>
</dbReference>
<gene>
    <name evidence="1" type="ORF">MILVUS5_LOCUS7984</name>
</gene>
<accession>A0ACB0IYC5</accession>
<dbReference type="Proteomes" id="UP001177021">
    <property type="component" value="Unassembled WGS sequence"/>
</dbReference>